<sequence length="349" mass="38115">MAGPASLPPILTQLAAALAAKLKVELGLLLGVLFKPGSSFSVYSLAAAFLIATAAMMLQRRARGRRWNLKLIPRAMFPRRILRSASTRSDLGFFMLNLFALGGLIGWGLLSYSTVAHWTAGELTGLFGQRSPVPLNPWLVRGLLTLALFLAYEFAYWLDHWLAHTVPVLWEFHRVHHTAETLTPLTVFRVHPVDTLKFFNILAIVTGLVGGAGGYLAGRLTDDINLDGSNLILLGFIFVTVHLQHSHVWIAFTGRWGRVFASPAHHQIHHSADPAHFGKNLGSCLAVYDWLFGTLRIPAKAREPIVYGVEAGEEAPHTITGGLITPFVRALESLAPKPAKAPPAILPAE</sequence>
<organism evidence="9 10">
    <name type="scientific">Phenylobacterium montanum</name>
    <dbReference type="NCBI Taxonomy" id="2823693"/>
    <lineage>
        <taxon>Bacteria</taxon>
        <taxon>Pseudomonadati</taxon>
        <taxon>Pseudomonadota</taxon>
        <taxon>Alphaproteobacteria</taxon>
        <taxon>Caulobacterales</taxon>
        <taxon>Caulobacteraceae</taxon>
        <taxon>Phenylobacterium</taxon>
    </lineage>
</organism>
<feature type="transmembrane region" description="Helical" evidence="7">
    <location>
        <begin position="93"/>
        <end position="118"/>
    </location>
</feature>
<proteinExistence type="predicted"/>
<dbReference type="InterPro" id="IPR051689">
    <property type="entry name" value="Sterol_desaturase/TMEM195"/>
</dbReference>
<feature type="domain" description="Fatty acid hydroxylase" evidence="8">
    <location>
        <begin position="146"/>
        <end position="294"/>
    </location>
</feature>
<keyword evidence="3 7" id="KW-1133">Transmembrane helix</keyword>
<dbReference type="GO" id="GO:0050479">
    <property type="term" value="F:glyceryl-ether monooxygenase activity"/>
    <property type="evidence" value="ECO:0007669"/>
    <property type="project" value="TreeGrafter"/>
</dbReference>
<evidence type="ECO:0000256" key="1">
    <source>
        <dbReference type="ARBA" id="ARBA00004127"/>
    </source>
</evidence>
<evidence type="ECO:0000313" key="10">
    <source>
        <dbReference type="Proteomes" id="UP000676409"/>
    </source>
</evidence>
<evidence type="ECO:0000259" key="8">
    <source>
        <dbReference type="Pfam" id="PF04116"/>
    </source>
</evidence>
<keyword evidence="6 7" id="KW-0472">Membrane</keyword>
<dbReference type="GO" id="GO:0006643">
    <property type="term" value="P:membrane lipid metabolic process"/>
    <property type="evidence" value="ECO:0007669"/>
    <property type="project" value="TreeGrafter"/>
</dbReference>
<dbReference type="GO" id="GO:0016020">
    <property type="term" value="C:membrane"/>
    <property type="evidence" value="ECO:0007669"/>
    <property type="project" value="GOC"/>
</dbReference>
<protein>
    <submittedName>
        <fullName evidence="9">Sterol desaturase family protein</fullName>
    </submittedName>
</protein>
<dbReference type="EMBL" id="CP073078">
    <property type="protein sequence ID" value="QUD90479.1"/>
    <property type="molecule type" value="Genomic_DNA"/>
</dbReference>
<dbReference type="RefSeq" id="WP_211940530.1">
    <property type="nucleotide sequence ID" value="NZ_CP073078.1"/>
</dbReference>
<evidence type="ECO:0000256" key="6">
    <source>
        <dbReference type="ARBA" id="ARBA00023136"/>
    </source>
</evidence>
<reference evidence="9" key="1">
    <citation type="submission" date="2021-04" db="EMBL/GenBank/DDBJ databases">
        <title>The complete genome sequence of Caulobacter sp. S6.</title>
        <authorList>
            <person name="Tang Y."/>
            <person name="Ouyang W."/>
            <person name="Liu Q."/>
            <person name="Huang B."/>
            <person name="Guo Z."/>
            <person name="Lei P."/>
        </authorList>
    </citation>
    <scope>NUCLEOTIDE SEQUENCE</scope>
    <source>
        <strain evidence="9">S6</strain>
    </source>
</reference>
<dbReference type="GO" id="GO:0005506">
    <property type="term" value="F:iron ion binding"/>
    <property type="evidence" value="ECO:0007669"/>
    <property type="project" value="InterPro"/>
</dbReference>
<keyword evidence="4" id="KW-0560">Oxidoreductase</keyword>
<evidence type="ECO:0000256" key="3">
    <source>
        <dbReference type="ARBA" id="ARBA00022989"/>
    </source>
</evidence>
<dbReference type="PANTHER" id="PTHR21624:SF1">
    <property type="entry name" value="ALKYLGLYCEROL MONOOXYGENASE"/>
    <property type="match status" value="1"/>
</dbReference>
<dbReference type="KEGG" id="caul:KCG34_11750"/>
<comment type="subcellular location">
    <subcellularLocation>
        <location evidence="1">Endomembrane system</location>
        <topology evidence="1">Multi-pass membrane protein</topology>
    </subcellularLocation>
</comment>
<keyword evidence="2 7" id="KW-0812">Transmembrane</keyword>
<evidence type="ECO:0000256" key="4">
    <source>
        <dbReference type="ARBA" id="ARBA00023002"/>
    </source>
</evidence>
<dbReference type="Proteomes" id="UP000676409">
    <property type="component" value="Chromosome"/>
</dbReference>
<keyword evidence="5" id="KW-0443">Lipid metabolism</keyword>
<feature type="transmembrane region" description="Helical" evidence="7">
    <location>
        <begin position="138"/>
        <end position="158"/>
    </location>
</feature>
<accession>A0A975IXC2</accession>
<evidence type="ECO:0000256" key="7">
    <source>
        <dbReference type="SAM" id="Phobius"/>
    </source>
</evidence>
<feature type="transmembrane region" description="Helical" evidence="7">
    <location>
        <begin position="198"/>
        <end position="218"/>
    </location>
</feature>
<evidence type="ECO:0000256" key="2">
    <source>
        <dbReference type="ARBA" id="ARBA00022692"/>
    </source>
</evidence>
<dbReference type="Pfam" id="PF04116">
    <property type="entry name" value="FA_hydroxylase"/>
    <property type="match status" value="1"/>
</dbReference>
<dbReference type="GO" id="GO:0008610">
    <property type="term" value="P:lipid biosynthetic process"/>
    <property type="evidence" value="ECO:0007669"/>
    <property type="project" value="InterPro"/>
</dbReference>
<feature type="transmembrane region" description="Helical" evidence="7">
    <location>
        <begin position="38"/>
        <end position="58"/>
    </location>
</feature>
<gene>
    <name evidence="9" type="ORF">KCG34_11750</name>
</gene>
<dbReference type="GO" id="GO:0012505">
    <property type="term" value="C:endomembrane system"/>
    <property type="evidence" value="ECO:0007669"/>
    <property type="project" value="UniProtKB-SubCell"/>
</dbReference>
<dbReference type="AlphaFoldDB" id="A0A975IXC2"/>
<dbReference type="PANTHER" id="PTHR21624">
    <property type="entry name" value="STEROL DESATURASE-RELATED PROTEIN"/>
    <property type="match status" value="1"/>
</dbReference>
<evidence type="ECO:0000313" key="9">
    <source>
        <dbReference type="EMBL" id="QUD90479.1"/>
    </source>
</evidence>
<keyword evidence="10" id="KW-1185">Reference proteome</keyword>
<evidence type="ECO:0000256" key="5">
    <source>
        <dbReference type="ARBA" id="ARBA00023098"/>
    </source>
</evidence>
<dbReference type="InterPro" id="IPR006694">
    <property type="entry name" value="Fatty_acid_hydroxylase"/>
</dbReference>
<name>A0A975IXC2_9CAUL</name>
<feature type="transmembrane region" description="Helical" evidence="7">
    <location>
        <begin position="230"/>
        <end position="252"/>
    </location>
</feature>